<keyword evidence="3" id="KW-0809">Transit peptide</keyword>
<gene>
    <name evidence="5" type="ORF">AFUS01_LOCUS4055</name>
</gene>
<evidence type="ECO:0000256" key="2">
    <source>
        <dbReference type="ARBA" id="ARBA00008197"/>
    </source>
</evidence>
<evidence type="ECO:0000256" key="1">
    <source>
        <dbReference type="ARBA" id="ARBA00004173"/>
    </source>
</evidence>
<dbReference type="Pfam" id="PF15786">
    <property type="entry name" value="PET117"/>
    <property type="match status" value="1"/>
</dbReference>
<dbReference type="Proteomes" id="UP000708208">
    <property type="component" value="Unassembled WGS sequence"/>
</dbReference>
<protein>
    <submittedName>
        <fullName evidence="5">Uncharacterized protein</fullName>
    </submittedName>
</protein>
<comment type="similarity">
    <text evidence="2">Belongs to the PET117 family.</text>
</comment>
<evidence type="ECO:0000313" key="6">
    <source>
        <dbReference type="Proteomes" id="UP000708208"/>
    </source>
</evidence>
<reference evidence="5" key="1">
    <citation type="submission" date="2021-06" db="EMBL/GenBank/DDBJ databases">
        <authorList>
            <person name="Hodson N. C."/>
            <person name="Mongue J. A."/>
            <person name="Jaron S. K."/>
        </authorList>
    </citation>
    <scope>NUCLEOTIDE SEQUENCE</scope>
</reference>
<dbReference type="GO" id="GO:0005739">
    <property type="term" value="C:mitochondrion"/>
    <property type="evidence" value="ECO:0007669"/>
    <property type="project" value="UniProtKB-SubCell"/>
</dbReference>
<comment type="subcellular location">
    <subcellularLocation>
        <location evidence="1">Mitochondrion</location>
    </subcellularLocation>
</comment>
<dbReference type="GO" id="GO:0033617">
    <property type="term" value="P:mitochondrial respiratory chain complex IV assembly"/>
    <property type="evidence" value="ECO:0007669"/>
    <property type="project" value="TreeGrafter"/>
</dbReference>
<evidence type="ECO:0000256" key="4">
    <source>
        <dbReference type="ARBA" id="ARBA00023128"/>
    </source>
</evidence>
<comment type="caution">
    <text evidence="5">The sequence shown here is derived from an EMBL/GenBank/DDBJ whole genome shotgun (WGS) entry which is preliminary data.</text>
</comment>
<sequence length="81" mass="9428">MSKASKAAFISACVFTVGSMAYVHYRQFEDRYLLHQGVVRDTETQHRRQMANQHSLQTQIDITRRLKDQQQKVQDGTKDSI</sequence>
<dbReference type="EMBL" id="CAJVCH010025095">
    <property type="protein sequence ID" value="CAG7697909.1"/>
    <property type="molecule type" value="Genomic_DNA"/>
</dbReference>
<dbReference type="PANTHER" id="PTHR28163">
    <property type="entry name" value="PROTEIN PET117 HOMOLOG, MITOCHONDRIAL"/>
    <property type="match status" value="1"/>
</dbReference>
<dbReference type="OrthoDB" id="76305at2759"/>
<keyword evidence="4" id="KW-0496">Mitochondrion</keyword>
<evidence type="ECO:0000256" key="3">
    <source>
        <dbReference type="ARBA" id="ARBA00022946"/>
    </source>
</evidence>
<name>A0A8J2J6P2_9HEXA</name>
<accession>A0A8J2J6P2</accession>
<dbReference type="AlphaFoldDB" id="A0A8J2J6P2"/>
<dbReference type="PANTHER" id="PTHR28163:SF1">
    <property type="entry name" value="PROTEIN PET117 HOMOLOG, MITOCHONDRIAL"/>
    <property type="match status" value="1"/>
</dbReference>
<proteinExistence type="inferred from homology"/>
<evidence type="ECO:0000313" key="5">
    <source>
        <dbReference type="EMBL" id="CAG7697909.1"/>
    </source>
</evidence>
<dbReference type="InterPro" id="IPR031568">
    <property type="entry name" value="Pet117"/>
</dbReference>
<organism evidence="5 6">
    <name type="scientific">Allacma fusca</name>
    <dbReference type="NCBI Taxonomy" id="39272"/>
    <lineage>
        <taxon>Eukaryota</taxon>
        <taxon>Metazoa</taxon>
        <taxon>Ecdysozoa</taxon>
        <taxon>Arthropoda</taxon>
        <taxon>Hexapoda</taxon>
        <taxon>Collembola</taxon>
        <taxon>Symphypleona</taxon>
        <taxon>Sminthuridae</taxon>
        <taxon>Allacma</taxon>
    </lineage>
</organism>
<keyword evidence="6" id="KW-1185">Reference proteome</keyword>